<keyword evidence="2" id="KW-1185">Reference proteome</keyword>
<dbReference type="Proteomes" id="UP000276133">
    <property type="component" value="Unassembled WGS sequence"/>
</dbReference>
<evidence type="ECO:0000313" key="2">
    <source>
        <dbReference type="Proteomes" id="UP000276133"/>
    </source>
</evidence>
<proteinExistence type="predicted"/>
<comment type="caution">
    <text evidence="1">The sequence shown here is derived from an EMBL/GenBank/DDBJ whole genome shotgun (WGS) entry which is preliminary data.</text>
</comment>
<sequence length="173" mass="20044">MRIGRFVCGRNLLANSILENDDDDKDYSIYAQKAAAFSSIIQPKEKYIKSFISLPYKISMRPNTEKKSHFDSLVLLVKVILIFMLEKKYYAQITKIDFDFSSQKSLHIAISWSRDVVQRLEINAIAVFPRSTLQPQNSKHNIDAGSKYHLAHVKTFLIYTTCVKVLIYNFSRK</sequence>
<dbReference type="EMBL" id="REGN01001679">
    <property type="protein sequence ID" value="RNA33142.1"/>
    <property type="molecule type" value="Genomic_DNA"/>
</dbReference>
<dbReference type="AlphaFoldDB" id="A0A3M7SBJ2"/>
<protein>
    <submittedName>
        <fullName evidence="1">Uncharacterized protein</fullName>
    </submittedName>
</protein>
<accession>A0A3M7SBJ2</accession>
<evidence type="ECO:0000313" key="1">
    <source>
        <dbReference type="EMBL" id="RNA33142.1"/>
    </source>
</evidence>
<name>A0A3M7SBJ2_BRAPC</name>
<gene>
    <name evidence="1" type="ORF">BpHYR1_037080</name>
</gene>
<organism evidence="1 2">
    <name type="scientific">Brachionus plicatilis</name>
    <name type="common">Marine rotifer</name>
    <name type="synonym">Brachionus muelleri</name>
    <dbReference type="NCBI Taxonomy" id="10195"/>
    <lineage>
        <taxon>Eukaryota</taxon>
        <taxon>Metazoa</taxon>
        <taxon>Spiralia</taxon>
        <taxon>Gnathifera</taxon>
        <taxon>Rotifera</taxon>
        <taxon>Eurotatoria</taxon>
        <taxon>Monogononta</taxon>
        <taxon>Pseudotrocha</taxon>
        <taxon>Ploima</taxon>
        <taxon>Brachionidae</taxon>
        <taxon>Brachionus</taxon>
    </lineage>
</organism>
<reference evidence="1 2" key="1">
    <citation type="journal article" date="2018" name="Sci. Rep.">
        <title>Genomic signatures of local adaptation to the degree of environmental predictability in rotifers.</title>
        <authorList>
            <person name="Franch-Gras L."/>
            <person name="Hahn C."/>
            <person name="Garcia-Roger E.M."/>
            <person name="Carmona M.J."/>
            <person name="Serra M."/>
            <person name="Gomez A."/>
        </authorList>
    </citation>
    <scope>NUCLEOTIDE SEQUENCE [LARGE SCALE GENOMIC DNA]</scope>
    <source>
        <strain evidence="1">HYR1</strain>
    </source>
</reference>